<evidence type="ECO:0000313" key="2">
    <source>
        <dbReference type="EMBL" id="WCO02929.1"/>
    </source>
</evidence>
<reference evidence="2 3" key="1">
    <citation type="submission" date="2023-01" db="EMBL/GenBank/DDBJ databases">
        <title>Psychroserpens ponticola sp. nov., isolated from seawater.</title>
        <authorList>
            <person name="Kristyanto S."/>
            <person name="Jung J."/>
            <person name="Kim J.M."/>
            <person name="Jeon C.O."/>
        </authorList>
    </citation>
    <scope>NUCLEOTIDE SEQUENCE [LARGE SCALE GENOMIC DNA]</scope>
    <source>
        <strain evidence="2 3">MSW6</strain>
    </source>
</reference>
<name>A0ABY7S184_9FLAO</name>
<dbReference type="EMBL" id="CP116221">
    <property type="protein sequence ID" value="WCO02929.1"/>
    <property type="molecule type" value="Genomic_DNA"/>
</dbReference>
<protein>
    <submittedName>
        <fullName evidence="2">Uncharacterized protein</fullName>
    </submittedName>
</protein>
<gene>
    <name evidence="2" type="ORF">MUN68_005410</name>
</gene>
<keyword evidence="1" id="KW-0732">Signal</keyword>
<dbReference type="Proteomes" id="UP001202717">
    <property type="component" value="Chromosome"/>
</dbReference>
<dbReference type="RefSeq" id="WP_249995646.1">
    <property type="nucleotide sequence ID" value="NZ_CP116221.1"/>
</dbReference>
<evidence type="ECO:0000256" key="1">
    <source>
        <dbReference type="SAM" id="SignalP"/>
    </source>
</evidence>
<feature type="chain" id="PRO_5045701369" evidence="1">
    <location>
        <begin position="22"/>
        <end position="123"/>
    </location>
</feature>
<keyword evidence="3" id="KW-1185">Reference proteome</keyword>
<accession>A0ABY7S184</accession>
<organism evidence="2 3">
    <name type="scientific">Psychroserpens ponticola</name>
    <dbReference type="NCBI Taxonomy" id="2932268"/>
    <lineage>
        <taxon>Bacteria</taxon>
        <taxon>Pseudomonadati</taxon>
        <taxon>Bacteroidota</taxon>
        <taxon>Flavobacteriia</taxon>
        <taxon>Flavobacteriales</taxon>
        <taxon>Flavobacteriaceae</taxon>
        <taxon>Psychroserpens</taxon>
    </lineage>
</organism>
<sequence>MKHNTTSTILNLILGFCFLVAYPNTDVSFNSEIHLEVLKSKTESSSVKSVSHLHANDYSERITTHNQNTFTPQYLKKHSDADIKSNISKYQTLVKRNKYLQYSRNLFLNFLNTDIIFPFHTFW</sequence>
<evidence type="ECO:0000313" key="3">
    <source>
        <dbReference type="Proteomes" id="UP001202717"/>
    </source>
</evidence>
<feature type="signal peptide" evidence="1">
    <location>
        <begin position="1"/>
        <end position="21"/>
    </location>
</feature>
<proteinExistence type="predicted"/>